<evidence type="ECO:0000313" key="2">
    <source>
        <dbReference type="EMBL" id="SOC34891.1"/>
    </source>
</evidence>
<dbReference type="PANTHER" id="PTHR40269:SF1">
    <property type="entry name" value="OUTER MEMBRANE PROTEIN"/>
    <property type="match status" value="1"/>
</dbReference>
<name>A0A285U3Q9_9HYPH</name>
<protein>
    <submittedName>
        <fullName evidence="2">Uncharacterized protein DUF3300</fullName>
    </submittedName>
</protein>
<sequence length="455" mass="49951">MTIAFSLVGRTVGSLIVTLLLTSSPLPVSNASAQDSSQSQPAVDGSESPPDLLTEEELEVLVARIALYPDELVAVISSASLFPLQIVEADRFLQQSKSEKDLKPKESWDGSVISLLNYPQIVKMMSGDLEWTQALGSALSFQQKDVLIAVQTLRDKAVADNVIKSDDKITVVNEGDNVVIQSKNPDKIYVPQYEPQMLYEPGYPPAPVAYHPDPYPNYYYPTAPFFAAAVTGVAWASVMDWDDWGVWGGDWHGGDVDIDCDGCFNNIDIDRDKLKFNDVDWKNIDRSKIKSDRNKFNRIDHNALKSDFKSNRNNNISARAKNVRRGHGDTISGNHPKVSVGDIRKSKVDADRIRGRESNVRPGNARPAAASHRQGASDTHIGSKHTSQHATRHARQPKPGAHAHRHATGNHSVLGHPGNRHQTHLSSNRGRHSMGGGHRGGGGHKVVRHGGGRHR</sequence>
<feature type="compositionally biased region" description="Low complexity" evidence="1">
    <location>
        <begin position="30"/>
        <end position="42"/>
    </location>
</feature>
<feature type="compositionally biased region" description="Basic residues" evidence="1">
    <location>
        <begin position="441"/>
        <end position="455"/>
    </location>
</feature>
<feature type="region of interest" description="Disordered" evidence="1">
    <location>
        <begin position="307"/>
        <end position="455"/>
    </location>
</feature>
<dbReference type="Proteomes" id="UP000219167">
    <property type="component" value="Unassembled WGS sequence"/>
</dbReference>
<keyword evidence="3" id="KW-1185">Reference proteome</keyword>
<dbReference type="Pfam" id="PF11737">
    <property type="entry name" value="DUF3300"/>
    <property type="match status" value="1"/>
</dbReference>
<dbReference type="EMBL" id="OBQD01000001">
    <property type="protein sequence ID" value="SOC34891.1"/>
    <property type="molecule type" value="Genomic_DNA"/>
</dbReference>
<accession>A0A285U3Q9</accession>
<dbReference type="AlphaFoldDB" id="A0A285U3Q9"/>
<feature type="compositionally biased region" description="Basic residues" evidence="1">
    <location>
        <begin position="382"/>
        <end position="408"/>
    </location>
</feature>
<evidence type="ECO:0000313" key="3">
    <source>
        <dbReference type="Proteomes" id="UP000219167"/>
    </source>
</evidence>
<reference evidence="2 3" key="1">
    <citation type="submission" date="2017-08" db="EMBL/GenBank/DDBJ databases">
        <authorList>
            <person name="de Groot N.N."/>
        </authorList>
    </citation>
    <scope>NUCLEOTIDE SEQUENCE [LARGE SCALE GENOMIC DNA]</scope>
    <source>
        <strain evidence="2 3">JC85</strain>
    </source>
</reference>
<evidence type="ECO:0000256" key="1">
    <source>
        <dbReference type="SAM" id="MobiDB-lite"/>
    </source>
</evidence>
<dbReference type="InterPro" id="IPR021728">
    <property type="entry name" value="DUF3300"/>
</dbReference>
<gene>
    <name evidence="2" type="ORF">SAMN05892877_10180</name>
</gene>
<feature type="region of interest" description="Disordered" evidence="1">
    <location>
        <begin position="30"/>
        <end position="50"/>
    </location>
</feature>
<dbReference type="RefSeq" id="WP_245423369.1">
    <property type="nucleotide sequence ID" value="NZ_OBQD01000001.1"/>
</dbReference>
<feature type="compositionally biased region" description="Basic and acidic residues" evidence="1">
    <location>
        <begin position="342"/>
        <end position="359"/>
    </location>
</feature>
<dbReference type="PANTHER" id="PTHR40269">
    <property type="entry name" value="OUTER MEMBRANE PROTEIN-RELATED"/>
    <property type="match status" value="1"/>
</dbReference>
<proteinExistence type="predicted"/>
<organism evidence="2 3">
    <name type="scientific">Rhizobium subbaraonis</name>
    <dbReference type="NCBI Taxonomy" id="908946"/>
    <lineage>
        <taxon>Bacteria</taxon>
        <taxon>Pseudomonadati</taxon>
        <taxon>Pseudomonadota</taxon>
        <taxon>Alphaproteobacteria</taxon>
        <taxon>Hyphomicrobiales</taxon>
        <taxon>Rhizobiaceae</taxon>
        <taxon>Rhizobium/Agrobacterium group</taxon>
        <taxon>Rhizobium</taxon>
    </lineage>
</organism>